<dbReference type="EMBL" id="BKCJ011408295">
    <property type="protein sequence ID" value="GFD30871.1"/>
    <property type="molecule type" value="Genomic_DNA"/>
</dbReference>
<reference evidence="1" key="1">
    <citation type="journal article" date="2019" name="Sci. Rep.">
        <title>Draft genome of Tanacetum cinerariifolium, the natural source of mosquito coil.</title>
        <authorList>
            <person name="Yamashiro T."/>
            <person name="Shiraishi A."/>
            <person name="Satake H."/>
            <person name="Nakayama K."/>
        </authorList>
    </citation>
    <scope>NUCLEOTIDE SEQUENCE</scope>
</reference>
<sequence>MQWQLLQPTRIEELWRRLALFEQPQQEYGSVFRQRRSVQ</sequence>
<protein>
    <submittedName>
        <fullName evidence="1">Uncharacterized protein</fullName>
    </submittedName>
</protein>
<evidence type="ECO:0000313" key="1">
    <source>
        <dbReference type="EMBL" id="GFD30871.1"/>
    </source>
</evidence>
<proteinExistence type="predicted"/>
<feature type="non-terminal residue" evidence="1">
    <location>
        <position position="39"/>
    </location>
</feature>
<gene>
    <name evidence="1" type="ORF">Tci_902840</name>
</gene>
<accession>A0A699VAZ2</accession>
<organism evidence="1">
    <name type="scientific">Tanacetum cinerariifolium</name>
    <name type="common">Dalmatian daisy</name>
    <name type="synonym">Chrysanthemum cinerariifolium</name>
    <dbReference type="NCBI Taxonomy" id="118510"/>
    <lineage>
        <taxon>Eukaryota</taxon>
        <taxon>Viridiplantae</taxon>
        <taxon>Streptophyta</taxon>
        <taxon>Embryophyta</taxon>
        <taxon>Tracheophyta</taxon>
        <taxon>Spermatophyta</taxon>
        <taxon>Magnoliopsida</taxon>
        <taxon>eudicotyledons</taxon>
        <taxon>Gunneridae</taxon>
        <taxon>Pentapetalae</taxon>
        <taxon>asterids</taxon>
        <taxon>campanulids</taxon>
        <taxon>Asterales</taxon>
        <taxon>Asteraceae</taxon>
        <taxon>Asteroideae</taxon>
        <taxon>Anthemideae</taxon>
        <taxon>Anthemidinae</taxon>
        <taxon>Tanacetum</taxon>
    </lineage>
</organism>
<dbReference type="AlphaFoldDB" id="A0A699VAZ2"/>
<name>A0A699VAZ2_TANCI</name>
<comment type="caution">
    <text evidence="1">The sequence shown here is derived from an EMBL/GenBank/DDBJ whole genome shotgun (WGS) entry which is preliminary data.</text>
</comment>